<feature type="domain" description="Carbohydrate kinase PfkB" evidence="7">
    <location>
        <begin position="4"/>
        <end position="300"/>
    </location>
</feature>
<dbReference type="Pfam" id="PF00294">
    <property type="entry name" value="PfkB"/>
    <property type="match status" value="1"/>
</dbReference>
<name>A0ABP8XJU6_9MICO</name>
<evidence type="ECO:0000256" key="6">
    <source>
        <dbReference type="RuleBase" id="RU003704"/>
    </source>
</evidence>
<dbReference type="PROSITE" id="PS00584">
    <property type="entry name" value="PFKB_KINASES_2"/>
    <property type="match status" value="1"/>
</dbReference>
<evidence type="ECO:0000256" key="2">
    <source>
        <dbReference type="ARBA" id="ARBA00022679"/>
    </source>
</evidence>
<proteinExistence type="inferred from homology"/>
<dbReference type="SUPFAM" id="SSF53613">
    <property type="entry name" value="Ribokinase-like"/>
    <property type="match status" value="1"/>
</dbReference>
<evidence type="ECO:0000313" key="9">
    <source>
        <dbReference type="Proteomes" id="UP001500556"/>
    </source>
</evidence>
<keyword evidence="2 6" id="KW-0808">Transferase</keyword>
<comment type="caution">
    <text evidence="8">The sequence shown here is derived from an EMBL/GenBank/DDBJ whole genome shotgun (WGS) entry which is preliminary data.</text>
</comment>
<comment type="similarity">
    <text evidence="1 6">Belongs to the carbohydrate kinase PfkB family.</text>
</comment>
<dbReference type="PRINTS" id="PR00990">
    <property type="entry name" value="RIBOKINASE"/>
</dbReference>
<dbReference type="PANTHER" id="PTHR43085:SF1">
    <property type="entry name" value="PSEUDOURIDINE KINASE-RELATED"/>
    <property type="match status" value="1"/>
</dbReference>
<dbReference type="InterPro" id="IPR002139">
    <property type="entry name" value="Ribo/fructo_kinase"/>
</dbReference>
<dbReference type="InterPro" id="IPR050306">
    <property type="entry name" value="PfkB_Carbo_kinase"/>
</dbReference>
<keyword evidence="5" id="KW-0067">ATP-binding</keyword>
<keyword evidence="3" id="KW-0547">Nucleotide-binding</keyword>
<evidence type="ECO:0000313" key="8">
    <source>
        <dbReference type="EMBL" id="GAA4708348.1"/>
    </source>
</evidence>
<evidence type="ECO:0000256" key="4">
    <source>
        <dbReference type="ARBA" id="ARBA00022777"/>
    </source>
</evidence>
<gene>
    <name evidence="8" type="ORF">GCM10025782_00140</name>
</gene>
<accession>A0ABP8XJU6</accession>
<dbReference type="EMBL" id="BAABLO010000001">
    <property type="protein sequence ID" value="GAA4708348.1"/>
    <property type="molecule type" value="Genomic_DNA"/>
</dbReference>
<dbReference type="PANTHER" id="PTHR43085">
    <property type="entry name" value="HEXOKINASE FAMILY MEMBER"/>
    <property type="match status" value="1"/>
</dbReference>
<keyword evidence="9" id="KW-1185">Reference proteome</keyword>
<evidence type="ECO:0000259" key="7">
    <source>
        <dbReference type="Pfam" id="PF00294"/>
    </source>
</evidence>
<dbReference type="Gene3D" id="3.40.1190.20">
    <property type="match status" value="1"/>
</dbReference>
<sequence>MTARLLVVGEALVDVVTDANGESAEHVGGSPANVAVGLARLDHPVDFATWLGHDDRGERIAAHLRRHGVNLLEESFGPSPTSVAVATLDQQGAATYDFDLHWDLPEVTLPEGTGHVHTGSIATVLQPGAQSVTSVLRAVREQGTVSYDPNIRPSIMGDLDAVRRRVEELVALSDVVKASEDDLALLYPDESPEQVMGRWVRLGAGLVVITLGAEGVAYRVASDERSERAPARVKGVVDTVGAGDSFMAGLVSGLVVAGLLGDPGARQRLHDATLEEVGHAIERGLATSGVTVGRAGAYAPSLDEL</sequence>
<evidence type="ECO:0000256" key="5">
    <source>
        <dbReference type="ARBA" id="ARBA00022840"/>
    </source>
</evidence>
<dbReference type="Proteomes" id="UP001500556">
    <property type="component" value="Unassembled WGS sequence"/>
</dbReference>
<dbReference type="InterPro" id="IPR029056">
    <property type="entry name" value="Ribokinase-like"/>
</dbReference>
<protein>
    <submittedName>
        <fullName evidence="8">Carbohydrate kinase</fullName>
    </submittedName>
</protein>
<evidence type="ECO:0000256" key="3">
    <source>
        <dbReference type="ARBA" id="ARBA00022741"/>
    </source>
</evidence>
<dbReference type="InterPro" id="IPR011611">
    <property type="entry name" value="PfkB_dom"/>
</dbReference>
<reference evidence="9" key="1">
    <citation type="journal article" date="2019" name="Int. J. Syst. Evol. Microbiol.">
        <title>The Global Catalogue of Microorganisms (GCM) 10K type strain sequencing project: providing services to taxonomists for standard genome sequencing and annotation.</title>
        <authorList>
            <consortium name="The Broad Institute Genomics Platform"/>
            <consortium name="The Broad Institute Genome Sequencing Center for Infectious Disease"/>
            <person name="Wu L."/>
            <person name="Ma J."/>
        </authorList>
    </citation>
    <scope>NUCLEOTIDE SEQUENCE [LARGE SCALE GENOMIC DNA]</scope>
    <source>
        <strain evidence="9">JCM 18961</strain>
    </source>
</reference>
<dbReference type="GO" id="GO:0016301">
    <property type="term" value="F:kinase activity"/>
    <property type="evidence" value="ECO:0007669"/>
    <property type="project" value="UniProtKB-KW"/>
</dbReference>
<evidence type="ECO:0000256" key="1">
    <source>
        <dbReference type="ARBA" id="ARBA00010688"/>
    </source>
</evidence>
<dbReference type="CDD" id="cd01167">
    <property type="entry name" value="bac_FRK"/>
    <property type="match status" value="1"/>
</dbReference>
<organism evidence="8 9">
    <name type="scientific">Pedococcus ginsenosidimutans</name>
    <dbReference type="NCBI Taxonomy" id="490570"/>
    <lineage>
        <taxon>Bacteria</taxon>
        <taxon>Bacillati</taxon>
        <taxon>Actinomycetota</taxon>
        <taxon>Actinomycetes</taxon>
        <taxon>Micrococcales</taxon>
        <taxon>Intrasporangiaceae</taxon>
        <taxon>Pedococcus</taxon>
    </lineage>
</organism>
<dbReference type="InterPro" id="IPR002173">
    <property type="entry name" value="Carboh/pur_kinase_PfkB_CS"/>
</dbReference>
<keyword evidence="4 6" id="KW-0418">Kinase</keyword>
<dbReference type="RefSeq" id="WP_345500314.1">
    <property type="nucleotide sequence ID" value="NZ_BAABLO010000001.1"/>
</dbReference>